<gene>
    <name evidence="2" type="primary">yteR</name>
    <name evidence="2" type="ORF">NCTC4824_02935</name>
</gene>
<protein>
    <submittedName>
        <fullName evidence="2">Unsaturated glucuronyl hydrolase</fullName>
        <ecNumber evidence="2">3.2.1.172</ecNumber>
    </submittedName>
</protein>
<dbReference type="STRING" id="1348624.GCA_001591545_01983"/>
<proteinExistence type="predicted"/>
<dbReference type="Proteomes" id="UP000249134">
    <property type="component" value="Chromosome 1"/>
</dbReference>
<keyword evidence="2" id="KW-0326">Glycosidase</keyword>
<dbReference type="RefSeq" id="WP_066140427.1">
    <property type="nucleotide sequence ID" value="NZ_CBCSGM010000001.1"/>
</dbReference>
<dbReference type="KEGG" id="blen:NCTC4824_02935"/>
<keyword evidence="1 2" id="KW-0378">Hydrolase</keyword>
<organism evidence="2 3">
    <name type="scientific">Lederbergia lenta</name>
    <name type="common">Bacillus lentus</name>
    <dbReference type="NCBI Taxonomy" id="1467"/>
    <lineage>
        <taxon>Bacteria</taxon>
        <taxon>Bacillati</taxon>
        <taxon>Bacillota</taxon>
        <taxon>Bacilli</taxon>
        <taxon>Bacillales</taxon>
        <taxon>Bacillaceae</taxon>
        <taxon>Lederbergia</taxon>
    </lineage>
</organism>
<evidence type="ECO:0000313" key="2">
    <source>
        <dbReference type="EMBL" id="SQI60822.1"/>
    </source>
</evidence>
<evidence type="ECO:0000313" key="3">
    <source>
        <dbReference type="Proteomes" id="UP000249134"/>
    </source>
</evidence>
<dbReference type="GO" id="GO:0102211">
    <property type="term" value="F:unsaturated rhamnogalacturonyl hydrolase activity"/>
    <property type="evidence" value="ECO:0007669"/>
    <property type="project" value="UniProtKB-EC"/>
</dbReference>
<reference evidence="2 3" key="1">
    <citation type="submission" date="2018-06" db="EMBL/GenBank/DDBJ databases">
        <authorList>
            <consortium name="Pathogen Informatics"/>
            <person name="Doyle S."/>
        </authorList>
    </citation>
    <scope>NUCLEOTIDE SEQUENCE [LARGE SCALE GENOMIC DNA]</scope>
    <source>
        <strain evidence="2 3">NCTC4824</strain>
    </source>
</reference>
<name>A0A2X4WQ72_LEDLE</name>
<evidence type="ECO:0000256" key="1">
    <source>
        <dbReference type="ARBA" id="ARBA00022801"/>
    </source>
</evidence>
<sequence length="66" mass="7311">MIKYKIVESDTGEVTIKGIVIGTSNDVNDYYITRKRSENDLHGAGIFIMACMKVEKLTSICVGVNQ</sequence>
<keyword evidence="3" id="KW-1185">Reference proteome</keyword>
<dbReference type="EC" id="3.2.1.172" evidence="2"/>
<dbReference type="AlphaFoldDB" id="A0A2X4WQ72"/>
<accession>A0A2X4WQ72</accession>
<dbReference type="Pfam" id="PF07470">
    <property type="entry name" value="Glyco_hydro_88"/>
    <property type="match status" value="1"/>
</dbReference>
<dbReference type="EMBL" id="LS483476">
    <property type="protein sequence ID" value="SQI60822.1"/>
    <property type="molecule type" value="Genomic_DNA"/>
</dbReference>
<dbReference type="GO" id="GO:0005975">
    <property type="term" value="P:carbohydrate metabolic process"/>
    <property type="evidence" value="ECO:0007669"/>
    <property type="project" value="InterPro"/>
</dbReference>
<dbReference type="InterPro" id="IPR010905">
    <property type="entry name" value="Glyco_hydro_88"/>
</dbReference>
<dbReference type="InterPro" id="IPR012341">
    <property type="entry name" value="6hp_glycosidase-like_sf"/>
</dbReference>
<dbReference type="Gene3D" id="1.50.10.10">
    <property type="match status" value="1"/>
</dbReference>